<dbReference type="InterPro" id="IPR029033">
    <property type="entry name" value="His_PPase_superfam"/>
</dbReference>
<dbReference type="InterPro" id="IPR050275">
    <property type="entry name" value="PGM_Phosphatase"/>
</dbReference>
<dbReference type="PANTHER" id="PTHR48100:SF59">
    <property type="entry name" value="ADENOSYLCOBALAMIN_ALPHA-RIBAZOLE PHOSPHATASE"/>
    <property type="match status" value="1"/>
</dbReference>
<evidence type="ECO:0000256" key="1">
    <source>
        <dbReference type="PIRSR" id="PIRSR613078-1"/>
    </source>
</evidence>
<dbReference type="InterPro" id="IPR003094">
    <property type="entry name" value="6Pfruct_kin"/>
</dbReference>
<dbReference type="OrthoDB" id="9781415at2"/>
<dbReference type="SMART" id="SM00855">
    <property type="entry name" value="PGAM"/>
    <property type="match status" value="1"/>
</dbReference>
<dbReference type="PATRIC" id="fig|1768241.3.peg.3040"/>
<dbReference type="RefSeq" id="WP_068245103.1">
    <property type="nucleotide sequence ID" value="NZ_LPUY01000077.1"/>
</dbReference>
<dbReference type="EMBL" id="LPUY01000077">
    <property type="protein sequence ID" value="KUP92265.1"/>
    <property type="molecule type" value="Genomic_DNA"/>
</dbReference>
<keyword evidence="4" id="KW-1185">Reference proteome</keyword>
<evidence type="ECO:0000256" key="2">
    <source>
        <dbReference type="PIRSR" id="PIRSR613078-2"/>
    </source>
</evidence>
<comment type="caution">
    <text evidence="3">The sequence shown here is derived from an EMBL/GenBank/DDBJ whole genome shotgun (WGS) entry which is preliminary data.</text>
</comment>
<proteinExistence type="predicted"/>
<dbReference type="Gene3D" id="3.40.50.1240">
    <property type="entry name" value="Phosphoglycerate mutase-like"/>
    <property type="match status" value="1"/>
</dbReference>
<dbReference type="GO" id="GO:0016791">
    <property type="term" value="F:phosphatase activity"/>
    <property type="evidence" value="ECO:0007669"/>
    <property type="project" value="TreeGrafter"/>
</dbReference>
<evidence type="ECO:0000313" key="3">
    <source>
        <dbReference type="EMBL" id="KUP92265.1"/>
    </source>
</evidence>
<dbReference type="PIRSF" id="PIRSF000709">
    <property type="entry name" value="6PFK_2-Ptase"/>
    <property type="match status" value="1"/>
</dbReference>
<dbReference type="PRINTS" id="PR00991">
    <property type="entry name" value="6PFRUCTKNASE"/>
</dbReference>
<gene>
    <name evidence="3" type="primary">gpgP_2</name>
    <name evidence="3" type="ORF">TRIHO_29050</name>
</gene>
<organism evidence="3 4">
    <name type="scientific">Tritonibacter horizontis</name>
    <dbReference type="NCBI Taxonomy" id="1768241"/>
    <lineage>
        <taxon>Bacteria</taxon>
        <taxon>Pseudomonadati</taxon>
        <taxon>Pseudomonadota</taxon>
        <taxon>Alphaproteobacteria</taxon>
        <taxon>Rhodobacterales</taxon>
        <taxon>Paracoccaceae</taxon>
        <taxon>Tritonibacter</taxon>
    </lineage>
</organism>
<dbReference type="AlphaFoldDB" id="A0A132BV52"/>
<feature type="binding site" evidence="2">
    <location>
        <begin position="11"/>
        <end position="18"/>
    </location>
    <ligand>
        <name>substrate</name>
    </ligand>
</feature>
<reference evidence="3 4" key="1">
    <citation type="submission" date="2015-12" db="EMBL/GenBank/DDBJ databases">
        <title>Genome sequence of the marine Rhodobacteraceae strain O3.65, Candidatus Tritonibacter horizontis.</title>
        <authorList>
            <person name="Poehlein A."/>
            <person name="Giebel H.A."/>
            <person name="Voget S."/>
            <person name="Brinkhoff T."/>
        </authorList>
    </citation>
    <scope>NUCLEOTIDE SEQUENCE [LARGE SCALE GENOMIC DNA]</scope>
    <source>
        <strain evidence="3 4">O3.65</strain>
    </source>
</reference>
<dbReference type="Pfam" id="PF00300">
    <property type="entry name" value="His_Phos_1"/>
    <property type="match status" value="1"/>
</dbReference>
<dbReference type="PANTHER" id="PTHR48100">
    <property type="entry name" value="BROAD-SPECIFICITY PHOSPHATASE YOR283W-RELATED"/>
    <property type="match status" value="1"/>
</dbReference>
<dbReference type="SUPFAM" id="SSF53254">
    <property type="entry name" value="Phosphoglycerate mutase-like"/>
    <property type="match status" value="1"/>
</dbReference>
<protein>
    <submittedName>
        <fullName evidence="3">Glucosyl-3-phosphoglycerate phosphatase</fullName>
        <ecNumber evidence="3">3.1.3.-</ecNumber>
    </submittedName>
</protein>
<dbReference type="Proteomes" id="UP000068382">
    <property type="component" value="Unassembled WGS sequence"/>
</dbReference>
<dbReference type="GO" id="GO:0005524">
    <property type="term" value="F:ATP binding"/>
    <property type="evidence" value="ECO:0007669"/>
    <property type="project" value="InterPro"/>
</dbReference>
<dbReference type="EC" id="3.1.3.-" evidence="3"/>
<feature type="binding site" evidence="2">
    <location>
        <position position="64"/>
    </location>
    <ligand>
        <name>substrate</name>
    </ligand>
</feature>
<evidence type="ECO:0000313" key="4">
    <source>
        <dbReference type="Proteomes" id="UP000068382"/>
    </source>
</evidence>
<dbReference type="InterPro" id="IPR013078">
    <property type="entry name" value="His_Pase_superF_clade-1"/>
</dbReference>
<dbReference type="GO" id="GO:0006003">
    <property type="term" value="P:fructose 2,6-bisphosphate metabolic process"/>
    <property type="evidence" value="ECO:0007669"/>
    <property type="project" value="InterPro"/>
</dbReference>
<keyword evidence="3" id="KW-0378">Hydrolase</keyword>
<dbReference type="GO" id="GO:0005737">
    <property type="term" value="C:cytoplasm"/>
    <property type="evidence" value="ECO:0007669"/>
    <property type="project" value="TreeGrafter"/>
</dbReference>
<feature type="active site" description="Proton donor/acceptor" evidence="1">
    <location>
        <position position="86"/>
    </location>
</feature>
<dbReference type="CDD" id="cd07067">
    <property type="entry name" value="HP_PGM_like"/>
    <property type="match status" value="1"/>
</dbReference>
<sequence>MNDFPKIWFLRHGETEWNAEGRIQGQMESDLTERGIAQAHHQAELVRPILQREAPPCLVSPLRRAQQTAKIALGGAAFDTDPRLAEVQAGVFQGLTRAEIAATYPEIHARAQTNLDLFCAAPEGEGYATFHARVLTLLQALKAPTLIVAHGLWGQVMRGIICGLDYDELADLPNEQGCVYRLENGCETALR</sequence>
<feature type="active site" description="Tele-phosphohistidine intermediate" evidence="1">
    <location>
        <position position="12"/>
    </location>
</feature>
<name>A0A132BV52_9RHOB</name>
<accession>A0A132BV52</accession>